<evidence type="ECO:0000256" key="2">
    <source>
        <dbReference type="ARBA" id="ARBA00022803"/>
    </source>
</evidence>
<evidence type="ECO:0000313" key="6">
    <source>
        <dbReference type="Proteomes" id="UP000315724"/>
    </source>
</evidence>
<dbReference type="InterPro" id="IPR011990">
    <property type="entry name" value="TPR-like_helical_dom_sf"/>
</dbReference>
<dbReference type="InterPro" id="IPR019734">
    <property type="entry name" value="TPR_rpt"/>
</dbReference>
<feature type="domain" description="Peptidase MA-like" evidence="4">
    <location>
        <begin position="545"/>
        <end position="683"/>
    </location>
</feature>
<gene>
    <name evidence="5" type="ORF">Mal48_34870</name>
</gene>
<feature type="repeat" description="TPR" evidence="3">
    <location>
        <begin position="60"/>
        <end position="93"/>
    </location>
</feature>
<organism evidence="5 6">
    <name type="scientific">Thalassoglobus polymorphus</name>
    <dbReference type="NCBI Taxonomy" id="2527994"/>
    <lineage>
        <taxon>Bacteria</taxon>
        <taxon>Pseudomonadati</taxon>
        <taxon>Planctomycetota</taxon>
        <taxon>Planctomycetia</taxon>
        <taxon>Planctomycetales</taxon>
        <taxon>Planctomycetaceae</taxon>
        <taxon>Thalassoglobus</taxon>
    </lineage>
</organism>
<dbReference type="Pfam" id="PF13174">
    <property type="entry name" value="TPR_6"/>
    <property type="match status" value="1"/>
</dbReference>
<dbReference type="Pfam" id="PF13485">
    <property type="entry name" value="Peptidase_MA_2"/>
    <property type="match status" value="1"/>
</dbReference>
<feature type="repeat" description="TPR" evidence="3">
    <location>
        <begin position="94"/>
        <end position="127"/>
    </location>
</feature>
<dbReference type="InterPro" id="IPR039568">
    <property type="entry name" value="Peptidase_MA-like_dom"/>
</dbReference>
<dbReference type="InterPro" id="IPR051685">
    <property type="entry name" value="Ycf3/AcsC/BcsC/TPR_MFPF"/>
</dbReference>
<dbReference type="Gene3D" id="1.25.40.10">
    <property type="entry name" value="Tetratricopeptide repeat domain"/>
    <property type="match status" value="4"/>
</dbReference>
<keyword evidence="1" id="KW-0677">Repeat</keyword>
<proteinExistence type="predicted"/>
<name>A0A517QRG8_9PLAN</name>
<evidence type="ECO:0000259" key="4">
    <source>
        <dbReference type="Pfam" id="PF13485"/>
    </source>
</evidence>
<feature type="repeat" description="TPR" evidence="3">
    <location>
        <begin position="402"/>
        <end position="435"/>
    </location>
</feature>
<dbReference type="Proteomes" id="UP000315724">
    <property type="component" value="Chromosome"/>
</dbReference>
<sequence>MSQVLCISGLLSIILGNALLANEELLAEAETELQLGDYQDAQKWFQKLIASDDLNEDLLISAFFGMSRVHAEQGEYEKAIDVLKRGVNRVEKSSRLWARLAEIHLETGEHAQARREIRKALDLDSQDLLALLVNAHLLTESGKLEEATEQFRSFVRIYNRLQPTDWQTLVTIGNGAAVYARWESVSQIFRFVVNTLCPDALNDNGDCWQAYVLSGNLLLEKYNEGQALPEFQSALEINPQCAEALVSMAHASLQDSKLDLAEGFAKQALKTNPNHVNALLVLAAVGILSEDEAAAGESLQKALKINPLKQETLGYFAAFDILQNRELTPQQCEQILSPLEEEEEEEEEARTEFTEIWTELTQRNPKPGAFLETIAATLDARRKYDHAEVFYRKAIEVMPQLSGPQTNLGMLYMRTGRVEEAQQILDSAFEADPFHVRVSNMRKLINVLNGYDAIASDHFVVRAAESDQLLAKMVSEYLEEIYPELTERYGFEPPVRSQFEIYSSAKDQSGHAWFSTRMIGLPWIQTVGASTGKIVAMTSPNESEDKFNWMRVIRHEFVHVLTLQKTNFNIPHWFTEAISVTEENIAMPVDWHRLLLKRFDNNSLFELATINNGFQKPEGPDDWTLAYCQSFLYAQYMQQEFGEQALRKLLDAYCVTGVTEEAVQSAFNIPLDTFETGYRQFIEAKVRSSRNQLPPEVLNFEQAQKLVEESPEDSAAHAQLALAMYAAVGFEQPVLELIETALKLDAGDPLASALKASHLLSNDKTDEALEVLASSSGSSTQSPIFLRVQAAAFEKAGRIEEAEQVLKLAMARFPLEPRFPKQLNELYELSDAEAEKKAVSLKKLASLDYDDISSRKSLARLYFSTKQYPEAIRWAKEGIAVDALDAETHRILADSYFKNQQTEQGISAYENLLMLDQTTFDDRLQFAKLLRKAKQFDRAKSVLRNLLNEDPDHVEAKTLLKLTERGL</sequence>
<accession>A0A517QRG8</accession>
<protein>
    <submittedName>
        <fullName evidence="5">Tetratricopeptide repeat protein</fullName>
    </submittedName>
</protein>
<dbReference type="PROSITE" id="PS50005">
    <property type="entry name" value="TPR"/>
    <property type="match status" value="4"/>
</dbReference>
<feature type="repeat" description="TPR" evidence="3">
    <location>
        <begin position="208"/>
        <end position="241"/>
    </location>
</feature>
<dbReference type="PANTHER" id="PTHR44943:SF8">
    <property type="entry name" value="TPR REPEAT-CONTAINING PROTEIN MJ0263"/>
    <property type="match status" value="1"/>
</dbReference>
<keyword evidence="2 3" id="KW-0802">TPR repeat</keyword>
<keyword evidence="6" id="KW-1185">Reference proteome</keyword>
<dbReference type="SUPFAM" id="SSF48452">
    <property type="entry name" value="TPR-like"/>
    <property type="match status" value="4"/>
</dbReference>
<dbReference type="KEGG" id="tpol:Mal48_34870"/>
<dbReference type="SMART" id="SM00028">
    <property type="entry name" value="TPR"/>
    <property type="match status" value="11"/>
</dbReference>
<evidence type="ECO:0000256" key="1">
    <source>
        <dbReference type="ARBA" id="ARBA00022737"/>
    </source>
</evidence>
<evidence type="ECO:0000313" key="5">
    <source>
        <dbReference type="EMBL" id="QDT34227.1"/>
    </source>
</evidence>
<reference evidence="5 6" key="1">
    <citation type="submission" date="2019-02" db="EMBL/GenBank/DDBJ databases">
        <title>Deep-cultivation of Planctomycetes and their phenomic and genomic characterization uncovers novel biology.</title>
        <authorList>
            <person name="Wiegand S."/>
            <person name="Jogler M."/>
            <person name="Boedeker C."/>
            <person name="Pinto D."/>
            <person name="Vollmers J."/>
            <person name="Rivas-Marin E."/>
            <person name="Kohn T."/>
            <person name="Peeters S.H."/>
            <person name="Heuer A."/>
            <person name="Rast P."/>
            <person name="Oberbeckmann S."/>
            <person name="Bunk B."/>
            <person name="Jeske O."/>
            <person name="Meyerdierks A."/>
            <person name="Storesund J.E."/>
            <person name="Kallscheuer N."/>
            <person name="Luecker S."/>
            <person name="Lage O.M."/>
            <person name="Pohl T."/>
            <person name="Merkel B.J."/>
            <person name="Hornburger P."/>
            <person name="Mueller R.-W."/>
            <person name="Bruemmer F."/>
            <person name="Labrenz M."/>
            <person name="Spormann A.M."/>
            <person name="Op den Camp H."/>
            <person name="Overmann J."/>
            <person name="Amann R."/>
            <person name="Jetten M.S.M."/>
            <person name="Mascher T."/>
            <person name="Medema M.H."/>
            <person name="Devos D.P."/>
            <person name="Kaster A.-K."/>
            <person name="Ovreas L."/>
            <person name="Rohde M."/>
            <person name="Galperin M.Y."/>
            <person name="Jogler C."/>
        </authorList>
    </citation>
    <scope>NUCLEOTIDE SEQUENCE [LARGE SCALE GENOMIC DNA]</scope>
    <source>
        <strain evidence="5 6">Mal48</strain>
    </source>
</reference>
<dbReference type="PANTHER" id="PTHR44943">
    <property type="entry name" value="CELLULOSE SYNTHASE OPERON PROTEIN C"/>
    <property type="match status" value="1"/>
</dbReference>
<evidence type="ECO:0000256" key="3">
    <source>
        <dbReference type="PROSITE-ProRule" id="PRU00339"/>
    </source>
</evidence>
<dbReference type="RefSeq" id="WP_197441758.1">
    <property type="nucleotide sequence ID" value="NZ_CP036267.1"/>
</dbReference>
<dbReference type="Pfam" id="PF14559">
    <property type="entry name" value="TPR_19"/>
    <property type="match status" value="2"/>
</dbReference>
<dbReference type="AlphaFoldDB" id="A0A517QRG8"/>
<dbReference type="EMBL" id="CP036267">
    <property type="protein sequence ID" value="QDT34227.1"/>
    <property type="molecule type" value="Genomic_DNA"/>
</dbReference>